<protein>
    <submittedName>
        <fullName evidence="1">Uncharacterized protein</fullName>
    </submittedName>
</protein>
<accession>A0ABU7LRM7</accession>
<dbReference type="RefSeq" id="WP_330199227.1">
    <property type="nucleotide sequence ID" value="NZ_JAZDRP010000005.1"/>
</dbReference>
<gene>
    <name evidence="1" type="ORF">V0U79_09310</name>
</gene>
<dbReference type="Proteomes" id="UP001354971">
    <property type="component" value="Unassembled WGS sequence"/>
</dbReference>
<proteinExistence type="predicted"/>
<keyword evidence="2" id="KW-1185">Reference proteome</keyword>
<evidence type="ECO:0000313" key="1">
    <source>
        <dbReference type="EMBL" id="MEE2526564.1"/>
    </source>
</evidence>
<reference evidence="1 2" key="1">
    <citation type="submission" date="2024-01" db="EMBL/GenBank/DDBJ databases">
        <title>Hyphobacterium bacterium isolated from marine sediment.</title>
        <authorList>
            <person name="Zhao S."/>
        </authorList>
    </citation>
    <scope>NUCLEOTIDE SEQUENCE [LARGE SCALE GENOMIC DNA]</scope>
    <source>
        <strain evidence="2">HN65</strain>
    </source>
</reference>
<sequence length="70" mass="7519">MKLLLGLAAASLVTTGVAVCPQHVRERAQEAATPSPEVRAEVARQFDLFVNVMRGDGERVDLPSSPSESR</sequence>
<name>A0ABU7LRM7_9PROT</name>
<organism evidence="1 2">
    <name type="scientific">Hyphobacterium lacteum</name>
    <dbReference type="NCBI Taxonomy" id="3116575"/>
    <lineage>
        <taxon>Bacteria</taxon>
        <taxon>Pseudomonadati</taxon>
        <taxon>Pseudomonadota</taxon>
        <taxon>Alphaproteobacteria</taxon>
        <taxon>Maricaulales</taxon>
        <taxon>Maricaulaceae</taxon>
        <taxon>Hyphobacterium</taxon>
    </lineage>
</organism>
<comment type="caution">
    <text evidence="1">The sequence shown here is derived from an EMBL/GenBank/DDBJ whole genome shotgun (WGS) entry which is preliminary data.</text>
</comment>
<dbReference type="EMBL" id="JAZDRP010000005">
    <property type="protein sequence ID" value="MEE2526564.1"/>
    <property type="molecule type" value="Genomic_DNA"/>
</dbReference>
<evidence type="ECO:0000313" key="2">
    <source>
        <dbReference type="Proteomes" id="UP001354971"/>
    </source>
</evidence>